<dbReference type="OrthoDB" id="9805185at2"/>
<sequence length="256" mass="27128">MPHSAPLRVPGTAPSPSPADAFYAQSLELIAAARDKNRATISAVAPVIGHSLATGGMLHVFGSGHSEVLAREIIGRAGGLACINGIPDPTAGFIENLVGYGTALVARYDRRHELRPAETLLVISNSGKNSAPIEVALYAKEKGLHVVGLCSQHMSRTTPTVHPSGKRLHEIADWTLDNLGVPGDTLVPLGNGEMSGPSSTLVGAMLLNLLMLETCAWMQAHGHPLPLLRSQNLPGAIEHNRRVAEPYKHRLSKQIA</sequence>
<dbReference type="Gene3D" id="3.40.50.10490">
    <property type="entry name" value="Glucose-6-phosphate isomerase like protein, domain 1"/>
    <property type="match status" value="1"/>
</dbReference>
<dbReference type="NCBIfam" id="NF002805">
    <property type="entry name" value="PRK02947.1"/>
    <property type="match status" value="1"/>
</dbReference>
<evidence type="ECO:0000313" key="2">
    <source>
        <dbReference type="EMBL" id="KXU36714.1"/>
    </source>
</evidence>
<feature type="domain" description="SIS" evidence="1">
    <location>
        <begin position="48"/>
        <end position="222"/>
    </location>
</feature>
<dbReference type="EMBL" id="LSZP01000020">
    <property type="protein sequence ID" value="KXU36714.1"/>
    <property type="molecule type" value="Genomic_DNA"/>
</dbReference>
<dbReference type="SUPFAM" id="SSF53697">
    <property type="entry name" value="SIS domain"/>
    <property type="match status" value="1"/>
</dbReference>
<keyword evidence="3" id="KW-1185">Reference proteome</keyword>
<evidence type="ECO:0000259" key="1">
    <source>
        <dbReference type="PROSITE" id="PS51464"/>
    </source>
</evidence>
<reference evidence="2 3" key="1">
    <citation type="submission" date="2016-02" db="EMBL/GenBank/DDBJ databases">
        <authorList>
            <person name="Wen L."/>
            <person name="He K."/>
            <person name="Yang H."/>
        </authorList>
    </citation>
    <scope>NUCLEOTIDE SEQUENCE [LARGE SCALE GENOMIC DNA]</scope>
    <source>
        <strain evidence="2 3">CV41</strain>
    </source>
</reference>
<dbReference type="InterPro" id="IPR046348">
    <property type="entry name" value="SIS_dom_sf"/>
</dbReference>
<dbReference type="PANTHER" id="PTHR30390:SF7">
    <property type="entry name" value="PHOSPHOHEPTOSE ISOMERASE"/>
    <property type="match status" value="1"/>
</dbReference>
<proteinExistence type="predicted"/>
<dbReference type="Proteomes" id="UP000071392">
    <property type="component" value="Unassembled WGS sequence"/>
</dbReference>
<dbReference type="GO" id="GO:0097367">
    <property type="term" value="F:carbohydrate derivative binding"/>
    <property type="evidence" value="ECO:0007669"/>
    <property type="project" value="InterPro"/>
</dbReference>
<dbReference type="AlphaFoldDB" id="A0A139SQB7"/>
<comment type="caution">
    <text evidence="2">The sequence shown here is derived from an EMBL/GenBank/DDBJ whole genome shotgun (WGS) entry which is preliminary data.</text>
</comment>
<name>A0A139SQB7_9BACT</name>
<accession>A0A139SQB7</accession>
<organism evidence="2 3">
    <name type="scientific">Cephaloticoccus capnophilus</name>
    <dbReference type="NCBI Taxonomy" id="1548208"/>
    <lineage>
        <taxon>Bacteria</taxon>
        <taxon>Pseudomonadati</taxon>
        <taxon>Verrucomicrobiota</taxon>
        <taxon>Opitutia</taxon>
        <taxon>Opitutales</taxon>
        <taxon>Opitutaceae</taxon>
        <taxon>Cephaloticoccus</taxon>
    </lineage>
</organism>
<dbReference type="PROSITE" id="PS51464">
    <property type="entry name" value="SIS"/>
    <property type="match status" value="1"/>
</dbReference>
<dbReference type="GO" id="GO:1901135">
    <property type="term" value="P:carbohydrate derivative metabolic process"/>
    <property type="evidence" value="ECO:0007669"/>
    <property type="project" value="InterPro"/>
</dbReference>
<protein>
    <recommendedName>
        <fullName evidence="1">SIS domain-containing protein</fullName>
    </recommendedName>
</protein>
<dbReference type="Pfam" id="PF13580">
    <property type="entry name" value="SIS_2"/>
    <property type="match status" value="1"/>
</dbReference>
<gene>
    <name evidence="2" type="ORF">AXK12_02870</name>
</gene>
<dbReference type="RefSeq" id="WP_068711150.1">
    <property type="nucleotide sequence ID" value="NZ_LSZP01000020.1"/>
</dbReference>
<evidence type="ECO:0000313" key="3">
    <source>
        <dbReference type="Proteomes" id="UP000071392"/>
    </source>
</evidence>
<dbReference type="STRING" id="1548208.AXK12_02870"/>
<dbReference type="InterPro" id="IPR050099">
    <property type="entry name" value="SIS_GmhA/DiaA_subfam"/>
</dbReference>
<dbReference type="PANTHER" id="PTHR30390">
    <property type="entry name" value="SEDOHEPTULOSE 7-PHOSPHATE ISOMERASE / DNAA INITIATOR-ASSOCIATING FACTOR FOR REPLICATION INITIATION"/>
    <property type="match status" value="1"/>
</dbReference>
<dbReference type="InterPro" id="IPR001347">
    <property type="entry name" value="SIS_dom"/>
</dbReference>